<reference evidence="2" key="1">
    <citation type="submission" date="2014-08" db="EMBL/GenBank/DDBJ databases">
        <title>Comparative genomics of the Paenibacillus odorifer group.</title>
        <authorList>
            <person name="den Bakker H.C."/>
            <person name="Tsai Y.-C.Y.-C."/>
            <person name="Martin N."/>
            <person name="Korlach J."/>
            <person name="Wiedmann M."/>
        </authorList>
    </citation>
    <scope>NUCLEOTIDE SEQUENCE [LARGE SCALE GENOMIC DNA]</scope>
    <source>
        <strain evidence="2">DSM 13188</strain>
    </source>
</reference>
<dbReference type="Pfam" id="PF00903">
    <property type="entry name" value="Glyoxalase"/>
    <property type="match status" value="1"/>
</dbReference>
<dbReference type="InterPro" id="IPR004360">
    <property type="entry name" value="Glyas_Fos-R_dOase_dom"/>
</dbReference>
<gene>
    <name evidence="2" type="ORF">PBOR_01480</name>
</gene>
<dbReference type="AlphaFoldDB" id="A0A089L4S3"/>
<dbReference type="EMBL" id="CP009285">
    <property type="protein sequence ID" value="AIQ55787.1"/>
    <property type="molecule type" value="Genomic_DNA"/>
</dbReference>
<dbReference type="InterPro" id="IPR028973">
    <property type="entry name" value="PhnB-like"/>
</dbReference>
<dbReference type="GO" id="GO:0008168">
    <property type="term" value="F:methyltransferase activity"/>
    <property type="evidence" value="ECO:0007669"/>
    <property type="project" value="UniProtKB-KW"/>
</dbReference>
<accession>A0A089L4S3</accession>
<dbReference type="SUPFAM" id="SSF54593">
    <property type="entry name" value="Glyoxalase/Bleomycin resistance protein/Dihydroxybiphenyl dioxygenase"/>
    <property type="match status" value="1"/>
</dbReference>
<dbReference type="PANTHER" id="PTHR33990:SF1">
    <property type="entry name" value="PROTEIN YJDN"/>
    <property type="match status" value="1"/>
</dbReference>
<feature type="domain" description="Glyoxalase/fosfomycin resistance/dioxygenase" evidence="1">
    <location>
        <begin position="5"/>
        <end position="134"/>
    </location>
</feature>
<sequence>MTLQINPFILVDGTASEAIAFYQEALGATLLFKQTVGEGPHNPDSPMTEQEKARIAHSVLLVGETKFFVADQELNQPLTHGNGITICITVDTTEEAQQLYDSLKAGGTVDIELAPAYFSPAFGMVTDKFGVCFQVFTKRPQ</sequence>
<dbReference type="RefSeq" id="WP_042210111.1">
    <property type="nucleotide sequence ID" value="NZ_CP009285.1"/>
</dbReference>
<dbReference type="InterPro" id="IPR029068">
    <property type="entry name" value="Glyas_Bleomycin-R_OHBP_Dase"/>
</dbReference>
<dbReference type="CDD" id="cd06588">
    <property type="entry name" value="PhnB_like"/>
    <property type="match status" value="1"/>
</dbReference>
<dbReference type="Gene3D" id="3.10.180.10">
    <property type="entry name" value="2,3-Dihydroxybiphenyl 1,2-Dioxygenase, domain 1"/>
    <property type="match status" value="1"/>
</dbReference>
<dbReference type="PANTHER" id="PTHR33990">
    <property type="entry name" value="PROTEIN YJDN-RELATED"/>
    <property type="match status" value="1"/>
</dbReference>
<keyword evidence="3" id="KW-1185">Reference proteome</keyword>
<dbReference type="Proteomes" id="UP000029518">
    <property type="component" value="Chromosome"/>
</dbReference>
<evidence type="ECO:0000313" key="3">
    <source>
        <dbReference type="Proteomes" id="UP000029518"/>
    </source>
</evidence>
<dbReference type="GO" id="GO:0032259">
    <property type="term" value="P:methylation"/>
    <property type="evidence" value="ECO:0007669"/>
    <property type="project" value="UniProtKB-KW"/>
</dbReference>
<evidence type="ECO:0000313" key="2">
    <source>
        <dbReference type="EMBL" id="AIQ55787.1"/>
    </source>
</evidence>
<dbReference type="OrthoDB" id="9795306at2"/>
<organism evidence="2 3">
    <name type="scientific">Paenibacillus borealis</name>
    <dbReference type="NCBI Taxonomy" id="160799"/>
    <lineage>
        <taxon>Bacteria</taxon>
        <taxon>Bacillati</taxon>
        <taxon>Bacillota</taxon>
        <taxon>Bacilli</taxon>
        <taxon>Bacillales</taxon>
        <taxon>Paenibacillaceae</taxon>
        <taxon>Paenibacillus</taxon>
    </lineage>
</organism>
<dbReference type="HOGENOM" id="CLU_046006_17_3_9"/>
<evidence type="ECO:0000259" key="1">
    <source>
        <dbReference type="Pfam" id="PF00903"/>
    </source>
</evidence>
<protein>
    <submittedName>
        <fullName evidence="2">3-demethylubiquinone-9 3-methyltransferase</fullName>
    </submittedName>
</protein>
<proteinExistence type="predicted"/>
<name>A0A089L4S3_PAEBO</name>
<dbReference type="KEGG" id="pbd:PBOR_01480"/>